<dbReference type="PANTHER" id="PTHR12174:SF34">
    <property type="entry name" value="SIGNAL PEPTIDE PEPTIDASE-LIKE 2A"/>
    <property type="match status" value="1"/>
</dbReference>
<accession>A0A8C2XUJ3</accession>
<dbReference type="AlphaFoldDB" id="A0A8C2XUJ3"/>
<evidence type="ECO:0000313" key="12">
    <source>
        <dbReference type="Proteomes" id="UP000694565"/>
    </source>
</evidence>
<keyword evidence="12" id="KW-1185">Reference proteome</keyword>
<evidence type="ECO:0000256" key="9">
    <source>
        <dbReference type="SAM" id="Phobius"/>
    </source>
</evidence>
<dbReference type="Pfam" id="PF02225">
    <property type="entry name" value="PA"/>
    <property type="match status" value="1"/>
</dbReference>
<dbReference type="InterPro" id="IPR007369">
    <property type="entry name" value="Peptidase_A22B_SPP"/>
</dbReference>
<feature type="transmembrane region" description="Helical" evidence="9">
    <location>
        <begin position="162"/>
        <end position="182"/>
    </location>
</feature>
<dbReference type="SMART" id="SM00730">
    <property type="entry name" value="PSN"/>
    <property type="match status" value="1"/>
</dbReference>
<evidence type="ECO:0000256" key="7">
    <source>
        <dbReference type="ARBA" id="ARBA00022989"/>
    </source>
</evidence>
<keyword evidence="5" id="KW-0967">Endosome</keyword>
<dbReference type="GO" id="GO:0005765">
    <property type="term" value="C:lysosomal membrane"/>
    <property type="evidence" value="ECO:0007669"/>
    <property type="project" value="TreeGrafter"/>
</dbReference>
<feature type="transmembrane region" description="Helical" evidence="9">
    <location>
        <begin position="203"/>
        <end position="221"/>
    </location>
</feature>
<dbReference type="Ensembl" id="ENSCLMT00005022370.1">
    <property type="protein sequence ID" value="ENSCLMP00005021308.1"/>
    <property type="gene ID" value="ENSCLMG00005010631.1"/>
</dbReference>
<feature type="domain" description="PA" evidence="10">
    <location>
        <begin position="52"/>
        <end position="134"/>
    </location>
</feature>
<keyword evidence="6" id="KW-0378">Hydrolase</keyword>
<keyword evidence="8 9" id="KW-0472">Membrane</keyword>
<keyword evidence="4 9" id="KW-0812">Transmembrane</keyword>
<dbReference type="InterPro" id="IPR046450">
    <property type="entry name" value="PA_dom_sf"/>
</dbReference>
<dbReference type="GO" id="GO:0010008">
    <property type="term" value="C:endosome membrane"/>
    <property type="evidence" value="ECO:0007669"/>
    <property type="project" value="UniProtKB-SubCell"/>
</dbReference>
<dbReference type="SUPFAM" id="SSF52025">
    <property type="entry name" value="PA domain"/>
    <property type="match status" value="1"/>
</dbReference>
<evidence type="ECO:0000256" key="8">
    <source>
        <dbReference type="ARBA" id="ARBA00023136"/>
    </source>
</evidence>
<evidence type="ECO:0000256" key="1">
    <source>
        <dbReference type="ARBA" id="ARBA00004337"/>
    </source>
</evidence>
<feature type="transmembrane region" description="Helical" evidence="9">
    <location>
        <begin position="259"/>
        <end position="275"/>
    </location>
</feature>
<dbReference type="GO" id="GO:0033619">
    <property type="term" value="P:membrane protein proteolysis"/>
    <property type="evidence" value="ECO:0007669"/>
    <property type="project" value="TreeGrafter"/>
</dbReference>
<dbReference type="InterPro" id="IPR006639">
    <property type="entry name" value="Preselin/SPP"/>
</dbReference>
<feature type="transmembrane region" description="Helical" evidence="9">
    <location>
        <begin position="389"/>
        <end position="410"/>
    </location>
</feature>
<name>A0A8C2XUJ3_CYCLU</name>
<proteinExistence type="inferred from homology"/>
<comment type="similarity">
    <text evidence="3">Belongs to the peptidase A22B family.</text>
</comment>
<dbReference type="GO" id="GO:0030660">
    <property type="term" value="C:Golgi-associated vesicle membrane"/>
    <property type="evidence" value="ECO:0007669"/>
    <property type="project" value="TreeGrafter"/>
</dbReference>
<feature type="transmembrane region" description="Helical" evidence="9">
    <location>
        <begin position="310"/>
        <end position="330"/>
    </location>
</feature>
<dbReference type="GeneTree" id="ENSGT00940000157722"/>
<feature type="transmembrane region" description="Helical" evidence="9">
    <location>
        <begin position="227"/>
        <end position="247"/>
    </location>
</feature>
<dbReference type="Proteomes" id="UP000694565">
    <property type="component" value="Unplaced"/>
</dbReference>
<dbReference type="GO" id="GO:0098553">
    <property type="term" value="C:lumenal side of endoplasmic reticulum membrane"/>
    <property type="evidence" value="ECO:0007669"/>
    <property type="project" value="TreeGrafter"/>
</dbReference>
<dbReference type="Gene3D" id="3.50.30.30">
    <property type="match status" value="1"/>
</dbReference>
<reference evidence="11" key="2">
    <citation type="submission" date="2025-09" db="UniProtKB">
        <authorList>
            <consortium name="Ensembl"/>
        </authorList>
    </citation>
    <scope>IDENTIFICATION</scope>
</reference>
<comment type="subcellular location">
    <subcellularLocation>
        <location evidence="1">Endosome membrane</location>
        <topology evidence="1">Multi-pass membrane protein</topology>
    </subcellularLocation>
    <subcellularLocation>
        <location evidence="2">Membrane</location>
        <topology evidence="2">Multi-pass membrane protein</topology>
        <orientation evidence="2">Lumenal side</orientation>
    </subcellularLocation>
</comment>
<feature type="transmembrane region" description="Helical" evidence="9">
    <location>
        <begin position="451"/>
        <end position="469"/>
    </location>
</feature>
<evidence type="ECO:0000256" key="4">
    <source>
        <dbReference type="ARBA" id="ARBA00022692"/>
    </source>
</evidence>
<keyword evidence="7 9" id="KW-1133">Transmembrane helix</keyword>
<dbReference type="GO" id="GO:0098554">
    <property type="term" value="C:cytoplasmic side of endoplasmic reticulum membrane"/>
    <property type="evidence" value="ECO:0007669"/>
    <property type="project" value="TreeGrafter"/>
</dbReference>
<evidence type="ECO:0000256" key="5">
    <source>
        <dbReference type="ARBA" id="ARBA00022753"/>
    </source>
</evidence>
<dbReference type="PANTHER" id="PTHR12174">
    <property type="entry name" value="SIGNAL PEPTIDE PEPTIDASE"/>
    <property type="match status" value="1"/>
</dbReference>
<protein>
    <submittedName>
        <fullName evidence="11">Signal peptide peptidase like 2A</fullName>
    </submittedName>
</protein>
<dbReference type="Pfam" id="PF04258">
    <property type="entry name" value="Peptidase_A22B"/>
    <property type="match status" value="1"/>
</dbReference>
<evidence type="ECO:0000313" key="11">
    <source>
        <dbReference type="Ensembl" id="ENSCLMP00005021308.1"/>
    </source>
</evidence>
<evidence type="ECO:0000259" key="10">
    <source>
        <dbReference type="Pfam" id="PF02225"/>
    </source>
</evidence>
<sequence length="493" mass="53945">LANRKITFLARQINCQEAILHISNGSTNKEYCIVHNHSWTPLSQTLDAALQYPVVNMTFTVLCNTSGVSPEAVKGKALVVMRGDCDFSQKALIAQNLGATTLLIASNTLLITPSANDSEYAKIQIPVALMRYRDYLEAQQVFGEVMQGKLYAPPHSKIDASIAVMLLIAMVTVILGGFWSGGGGGGESKADSGEVFLYSPLKVVLFVALMSGMLVLMYFFYNVLVYIIIAIFCLASASALFSCLDAIMEIIGCGTGRSLILASVCISIAVVWAVYRNEDRWIWILQDLLGIAFCLNFMKTISLSNFKICVILLSLLIVYDVFFVFITPYFTKNGVSIMVQVALGPDASGEKTQGNMVQVPAEPQAPSEKLPVVMRVPRFSAWAQNLCGMQFSILGYGDIIVPGLLVAYCSRFDVWINSSKKIYFVCCCIAYLLGMIVTFVVMLLSGMGQPALLYLVPFTLITSAVVAACRGEMKQFWAGTTYEVRGPVRESLK</sequence>
<evidence type="ECO:0000256" key="6">
    <source>
        <dbReference type="ARBA" id="ARBA00022801"/>
    </source>
</evidence>
<reference evidence="11" key="1">
    <citation type="submission" date="2025-08" db="UniProtKB">
        <authorList>
            <consortium name="Ensembl"/>
        </authorList>
    </citation>
    <scope>IDENTIFICATION</scope>
</reference>
<dbReference type="InterPro" id="IPR003137">
    <property type="entry name" value="PA_domain"/>
</dbReference>
<feature type="transmembrane region" description="Helical" evidence="9">
    <location>
        <begin position="422"/>
        <end position="445"/>
    </location>
</feature>
<evidence type="ECO:0000256" key="2">
    <source>
        <dbReference type="ARBA" id="ARBA00004366"/>
    </source>
</evidence>
<evidence type="ECO:0000256" key="3">
    <source>
        <dbReference type="ARBA" id="ARBA00006859"/>
    </source>
</evidence>
<organism evidence="11 12">
    <name type="scientific">Cyclopterus lumpus</name>
    <name type="common">Lumpsucker</name>
    <dbReference type="NCBI Taxonomy" id="8103"/>
    <lineage>
        <taxon>Eukaryota</taxon>
        <taxon>Metazoa</taxon>
        <taxon>Chordata</taxon>
        <taxon>Craniata</taxon>
        <taxon>Vertebrata</taxon>
        <taxon>Euteleostomi</taxon>
        <taxon>Actinopterygii</taxon>
        <taxon>Neopterygii</taxon>
        <taxon>Teleostei</taxon>
        <taxon>Neoteleostei</taxon>
        <taxon>Acanthomorphata</taxon>
        <taxon>Eupercaria</taxon>
        <taxon>Perciformes</taxon>
        <taxon>Cottioidei</taxon>
        <taxon>Cottales</taxon>
        <taxon>Cyclopteridae</taxon>
        <taxon>Cyclopterus</taxon>
    </lineage>
</organism>
<dbReference type="GO" id="GO:0042500">
    <property type="term" value="F:aspartic endopeptidase activity, intramembrane cleaving"/>
    <property type="evidence" value="ECO:0007669"/>
    <property type="project" value="InterPro"/>
</dbReference>